<dbReference type="Pfam" id="PF00962">
    <property type="entry name" value="A_deaminase"/>
    <property type="match status" value="1"/>
</dbReference>
<dbReference type="PANTHER" id="PTHR11409">
    <property type="entry name" value="ADENOSINE DEAMINASE"/>
    <property type="match status" value="1"/>
</dbReference>
<proteinExistence type="inferred from homology"/>
<name>C7BTK8_PHOAA</name>
<gene>
    <name evidence="8" type="ordered locus">PAU_01771</name>
</gene>
<dbReference type="InterPro" id="IPR032466">
    <property type="entry name" value="Metal_Hydrolase"/>
</dbReference>
<evidence type="ECO:0000256" key="5">
    <source>
        <dbReference type="ARBA" id="ARBA00022801"/>
    </source>
</evidence>
<keyword evidence="5 8" id="KW-0378">Hydrolase</keyword>
<dbReference type="GO" id="GO:0060169">
    <property type="term" value="P:negative regulation of adenosine receptor signaling pathway"/>
    <property type="evidence" value="ECO:0007669"/>
    <property type="project" value="TreeGrafter"/>
</dbReference>
<dbReference type="GO" id="GO:0046103">
    <property type="term" value="P:inosine biosynthetic process"/>
    <property type="evidence" value="ECO:0007669"/>
    <property type="project" value="TreeGrafter"/>
</dbReference>
<dbReference type="KEGG" id="pay:PAU_01771"/>
<dbReference type="Proteomes" id="UP000002747">
    <property type="component" value="Chromosome"/>
</dbReference>
<dbReference type="EMBL" id="FM162591">
    <property type="protein sequence ID" value="CAQ83863.1"/>
    <property type="molecule type" value="Genomic_DNA"/>
</dbReference>
<organism evidence="8 9">
    <name type="scientific">Photorhabdus asymbiotica subsp. asymbiotica (strain ATCC 43949 / 3105-77)</name>
    <name type="common">Xenorhabdus luminescens (strain 2)</name>
    <dbReference type="NCBI Taxonomy" id="553480"/>
    <lineage>
        <taxon>Bacteria</taxon>
        <taxon>Pseudomonadati</taxon>
        <taxon>Pseudomonadota</taxon>
        <taxon>Gammaproteobacteria</taxon>
        <taxon>Enterobacterales</taxon>
        <taxon>Morganellaceae</taxon>
        <taxon>Photorhabdus</taxon>
    </lineage>
</organism>
<keyword evidence="4" id="KW-0479">Metal-binding</keyword>
<evidence type="ECO:0000256" key="1">
    <source>
        <dbReference type="ARBA" id="ARBA00001947"/>
    </source>
</evidence>
<evidence type="ECO:0000256" key="2">
    <source>
        <dbReference type="ARBA" id="ARBA00006676"/>
    </source>
</evidence>
<dbReference type="GO" id="GO:0004000">
    <property type="term" value="F:adenosine deaminase activity"/>
    <property type="evidence" value="ECO:0007669"/>
    <property type="project" value="UniProtKB-ARBA"/>
</dbReference>
<dbReference type="InterPro" id="IPR001365">
    <property type="entry name" value="A_deaminase_dom"/>
</dbReference>
<evidence type="ECO:0000256" key="6">
    <source>
        <dbReference type="ARBA" id="ARBA00022833"/>
    </source>
</evidence>
<evidence type="ECO:0000313" key="9">
    <source>
        <dbReference type="Proteomes" id="UP000002747"/>
    </source>
</evidence>
<dbReference type="GO" id="GO:0009897">
    <property type="term" value="C:external side of plasma membrane"/>
    <property type="evidence" value="ECO:0007669"/>
    <property type="project" value="TreeGrafter"/>
</dbReference>
<evidence type="ECO:0000313" key="8">
    <source>
        <dbReference type="EMBL" id="CAQ83863.1"/>
    </source>
</evidence>
<dbReference type="AlphaFoldDB" id="C7BTK8"/>
<dbReference type="SUPFAM" id="SSF51556">
    <property type="entry name" value="Metallo-dependent hydrolases"/>
    <property type="match status" value="1"/>
</dbReference>
<comment type="similarity">
    <text evidence="2">Belongs to the metallo-dependent hydrolases superfamily. Adenosine and AMP deaminases family.</text>
</comment>
<dbReference type="Gene3D" id="3.20.20.140">
    <property type="entry name" value="Metal-dependent hydrolases"/>
    <property type="match status" value="1"/>
</dbReference>
<evidence type="ECO:0000256" key="3">
    <source>
        <dbReference type="ARBA" id="ARBA00012784"/>
    </source>
</evidence>
<dbReference type="EC" id="3.5.4.4" evidence="3"/>
<dbReference type="InterPro" id="IPR006330">
    <property type="entry name" value="Ado/ade_deaminase"/>
</dbReference>
<dbReference type="GO" id="GO:0046872">
    <property type="term" value="F:metal ion binding"/>
    <property type="evidence" value="ECO:0007669"/>
    <property type="project" value="UniProtKB-KW"/>
</dbReference>
<protein>
    <recommendedName>
        <fullName evidence="3">adenosine deaminase</fullName>
        <ecNumber evidence="3">3.5.4.4</ecNumber>
    </recommendedName>
</protein>
<dbReference type="PANTHER" id="PTHR11409:SF43">
    <property type="entry name" value="ADENOSINE DEAMINASE"/>
    <property type="match status" value="1"/>
</dbReference>
<reference evidence="8 9" key="1">
    <citation type="journal article" date="2009" name="BMC Genomics">
        <title>Comparative genomics of the emerging human pathogen Photorhabdus asymbiotica with the insect pathogen Photorhabdus luminescens.</title>
        <authorList>
            <person name="Wilkinson P."/>
            <person name="Waterfield N.R."/>
            <person name="Crossman L."/>
            <person name="Corton C."/>
            <person name="Sanchez-Contreras M."/>
            <person name="Vlisidou I."/>
            <person name="Barron A."/>
            <person name="Bignell A."/>
            <person name="Clark L."/>
            <person name="Ormond D."/>
            <person name="Mayho M."/>
            <person name="Bason N."/>
            <person name="Smith F."/>
            <person name="Simmonds M."/>
            <person name="Churcher C."/>
            <person name="Harris D."/>
            <person name="Thompson N.R."/>
            <person name="Quail M."/>
            <person name="Parkhill J."/>
            <person name="ffrench-Constant R.H."/>
        </authorList>
    </citation>
    <scope>NUCLEOTIDE SEQUENCE [LARGE SCALE GENOMIC DNA]</scope>
    <source>
        <strain evidence="9">ATCC 43949 / 3105-77</strain>
    </source>
</reference>
<dbReference type="GO" id="GO:0043103">
    <property type="term" value="P:hypoxanthine salvage"/>
    <property type="evidence" value="ECO:0007669"/>
    <property type="project" value="TreeGrafter"/>
</dbReference>
<dbReference type="GO" id="GO:0006154">
    <property type="term" value="P:adenosine catabolic process"/>
    <property type="evidence" value="ECO:0007669"/>
    <property type="project" value="TreeGrafter"/>
</dbReference>
<accession>C7BTK8</accession>
<dbReference type="STRING" id="291112.PAU_01771"/>
<evidence type="ECO:0000259" key="7">
    <source>
        <dbReference type="Pfam" id="PF00962"/>
    </source>
</evidence>
<evidence type="ECO:0000256" key="4">
    <source>
        <dbReference type="ARBA" id="ARBA00022723"/>
    </source>
</evidence>
<keyword evidence="6" id="KW-0862">Zinc</keyword>
<comment type="cofactor">
    <cofactor evidence="1">
        <name>Zn(2+)</name>
        <dbReference type="ChEBI" id="CHEBI:29105"/>
    </cofactor>
</comment>
<sequence>MSFNPDLLKKVELHTHLDSGLSYHFIKKLVPDITPWAFCKKYIAPEKCRDLGDFLGKISPSLDLLQKKDVIADAVEDLFIQLKKDNVVYVEIRFAPLFHLRLGLSDRDIVETVIEAMRNTSVKYGIEASLILCTLRHFSEDQSLRTAYLVNEYCNYGVVALDLAADEAKYPLNAHLNAFRIVLENGGNVIAHAGEAKGAESVSETIPYGFQDASRRPGSESPGA</sequence>
<dbReference type="eggNOG" id="COG1816">
    <property type="taxonomic scope" value="Bacteria"/>
</dbReference>
<feature type="domain" description="Adenosine deaminase" evidence="7">
    <location>
        <begin position="10"/>
        <end position="206"/>
    </location>
</feature>
<dbReference type="GO" id="GO:0005829">
    <property type="term" value="C:cytosol"/>
    <property type="evidence" value="ECO:0007669"/>
    <property type="project" value="TreeGrafter"/>
</dbReference>